<keyword evidence="9 15" id="KW-0540">Nuclease</keyword>
<dbReference type="GO" id="GO:0010468">
    <property type="term" value="P:regulation of gene expression"/>
    <property type="evidence" value="ECO:0007669"/>
    <property type="project" value="TreeGrafter"/>
</dbReference>
<feature type="binding site" evidence="15">
    <location>
        <position position="111"/>
    </location>
    <ligand>
        <name>Mg(2+)</name>
        <dbReference type="ChEBI" id="CHEBI:18420"/>
    </ligand>
</feature>
<keyword evidence="14 15" id="KW-0694">RNA-binding</keyword>
<evidence type="ECO:0000259" key="17">
    <source>
        <dbReference type="PROSITE" id="PS50137"/>
    </source>
</evidence>
<accession>B8KRG8</accession>
<dbReference type="Pfam" id="PF14622">
    <property type="entry name" value="Ribonucleas_3_3"/>
    <property type="match status" value="1"/>
</dbReference>
<dbReference type="AlphaFoldDB" id="B8KRG8"/>
<comment type="function">
    <text evidence="15">Digests double-stranded RNA. Involved in the processing of primary rRNA transcript to yield the immediate precursors to the large and small rRNAs (23S and 16S). Processes some mRNAs, and tRNAs when they are encoded in the rRNA operon. Processes pre-crRNA and tracrRNA of type II CRISPR loci if present in the organism.</text>
</comment>
<organism evidence="19 20">
    <name type="scientific">Luminiphilus syltensis NOR5-1B</name>
    <dbReference type="NCBI Taxonomy" id="565045"/>
    <lineage>
        <taxon>Bacteria</taxon>
        <taxon>Pseudomonadati</taxon>
        <taxon>Pseudomonadota</taxon>
        <taxon>Gammaproteobacteria</taxon>
        <taxon>Cellvibrionales</taxon>
        <taxon>Halieaceae</taxon>
        <taxon>Luminiphilus</taxon>
    </lineage>
</organism>
<comment type="subcellular location">
    <subcellularLocation>
        <location evidence="2 15">Cytoplasm</location>
    </subcellularLocation>
</comment>
<evidence type="ECO:0000256" key="4">
    <source>
        <dbReference type="ARBA" id="ARBA00011738"/>
    </source>
</evidence>
<evidence type="ECO:0000256" key="1">
    <source>
        <dbReference type="ARBA" id="ARBA00000109"/>
    </source>
</evidence>
<evidence type="ECO:0000256" key="14">
    <source>
        <dbReference type="ARBA" id="ARBA00022884"/>
    </source>
</evidence>
<dbReference type="NCBIfam" id="TIGR02191">
    <property type="entry name" value="RNaseIII"/>
    <property type="match status" value="1"/>
</dbReference>
<keyword evidence="15" id="KW-0699">rRNA-binding</keyword>
<comment type="similarity">
    <text evidence="3">Belongs to the ribonuclease III family.</text>
</comment>
<dbReference type="InterPro" id="IPR014720">
    <property type="entry name" value="dsRBD_dom"/>
</dbReference>
<evidence type="ECO:0000256" key="11">
    <source>
        <dbReference type="ARBA" id="ARBA00022759"/>
    </source>
</evidence>
<dbReference type="GO" id="GO:0042802">
    <property type="term" value="F:identical protein binding"/>
    <property type="evidence" value="ECO:0007669"/>
    <property type="project" value="UniProtKB-ARBA"/>
</dbReference>
<dbReference type="SUPFAM" id="SSF54768">
    <property type="entry name" value="dsRNA-binding domain-like"/>
    <property type="match status" value="1"/>
</dbReference>
<reference evidence="20" key="1">
    <citation type="journal article" date="2013" name="BMC Microbiol.">
        <title>Taxonomy and evolution of bacteriochlorophyll a-containing members of the OM60/NOR5 clade of marine gammaproteobacteria: description of Luminiphilus syltensis gen. nov., sp. nov., reclassification of Haliea rubra as Pseudohaliea rubra gen. nov., comb. nov., and emendation of Chromatocurvus halotolerans.</title>
        <authorList>
            <person name="Spring S."/>
            <person name="Riedel T."/>
            <person name="Sproer C."/>
            <person name="Yan S."/>
            <person name="Harder J."/>
            <person name="Fuchs B.M."/>
        </authorList>
    </citation>
    <scope>NUCLEOTIDE SEQUENCE [LARGE SCALE GENOMIC DNA]</scope>
    <source>
        <strain evidence="20">NOR51-B</strain>
    </source>
</reference>
<dbReference type="EC" id="3.1.26.3" evidence="15"/>
<feature type="domain" description="RNase III" evidence="18">
    <location>
        <begin position="3"/>
        <end position="125"/>
    </location>
</feature>
<feature type="binding site" evidence="15">
    <location>
        <position position="114"/>
    </location>
    <ligand>
        <name>Mg(2+)</name>
        <dbReference type="ChEBI" id="CHEBI:18420"/>
    </ligand>
</feature>
<dbReference type="EMBL" id="DS999411">
    <property type="protein sequence ID" value="EED35822.1"/>
    <property type="molecule type" value="Genomic_DNA"/>
</dbReference>
<dbReference type="SUPFAM" id="SSF69065">
    <property type="entry name" value="RNase III domain-like"/>
    <property type="match status" value="1"/>
</dbReference>
<dbReference type="PANTHER" id="PTHR11207">
    <property type="entry name" value="RIBONUCLEASE III"/>
    <property type="match status" value="1"/>
</dbReference>
<evidence type="ECO:0000259" key="18">
    <source>
        <dbReference type="PROSITE" id="PS50142"/>
    </source>
</evidence>
<dbReference type="STRING" id="565045.NOR51B_1769"/>
<evidence type="ECO:0000256" key="10">
    <source>
        <dbReference type="ARBA" id="ARBA00022723"/>
    </source>
</evidence>
<evidence type="ECO:0000256" key="13">
    <source>
        <dbReference type="ARBA" id="ARBA00022842"/>
    </source>
</evidence>
<feature type="domain" description="DRBM" evidence="17">
    <location>
        <begin position="151"/>
        <end position="221"/>
    </location>
</feature>
<dbReference type="Gene3D" id="3.30.160.20">
    <property type="match status" value="1"/>
</dbReference>
<comment type="subunit">
    <text evidence="4 15">Homodimer.</text>
</comment>
<keyword evidence="12 15" id="KW-0378">Hydrolase</keyword>
<evidence type="ECO:0000256" key="6">
    <source>
        <dbReference type="ARBA" id="ARBA00022552"/>
    </source>
</evidence>
<feature type="active site" evidence="15">
    <location>
        <position position="114"/>
    </location>
</feature>
<dbReference type="SMART" id="SM00358">
    <property type="entry name" value="DSRM"/>
    <property type="match status" value="1"/>
</dbReference>
<dbReference type="HAMAP" id="MF_00104">
    <property type="entry name" value="RNase_III"/>
    <property type="match status" value="1"/>
</dbReference>
<evidence type="ECO:0000256" key="9">
    <source>
        <dbReference type="ARBA" id="ARBA00022722"/>
    </source>
</evidence>
<evidence type="ECO:0000313" key="19">
    <source>
        <dbReference type="EMBL" id="EED35822.1"/>
    </source>
</evidence>
<gene>
    <name evidence="15 19" type="primary">rnc</name>
    <name evidence="19" type="ORF">NOR51B_1769</name>
</gene>
<evidence type="ECO:0000313" key="20">
    <source>
        <dbReference type="Proteomes" id="UP000004699"/>
    </source>
</evidence>
<dbReference type="FunFam" id="1.10.1520.10:FF:000001">
    <property type="entry name" value="Ribonuclease 3"/>
    <property type="match status" value="1"/>
</dbReference>
<dbReference type="PANTHER" id="PTHR11207:SF0">
    <property type="entry name" value="RIBONUCLEASE 3"/>
    <property type="match status" value="1"/>
</dbReference>
<evidence type="ECO:0000256" key="12">
    <source>
        <dbReference type="ARBA" id="ARBA00022801"/>
    </source>
</evidence>
<dbReference type="SMART" id="SM00535">
    <property type="entry name" value="RIBOc"/>
    <property type="match status" value="1"/>
</dbReference>
<dbReference type="InterPro" id="IPR036389">
    <property type="entry name" value="RNase_III_sf"/>
</dbReference>
<dbReference type="GO" id="GO:0008033">
    <property type="term" value="P:tRNA processing"/>
    <property type="evidence" value="ECO:0007669"/>
    <property type="project" value="UniProtKB-KW"/>
</dbReference>
<evidence type="ECO:0000256" key="8">
    <source>
        <dbReference type="ARBA" id="ARBA00022694"/>
    </source>
</evidence>
<comment type="cofactor">
    <cofactor evidence="15">
        <name>Mg(2+)</name>
        <dbReference type="ChEBI" id="CHEBI:18420"/>
    </cofactor>
</comment>
<dbReference type="GO" id="GO:0046872">
    <property type="term" value="F:metal ion binding"/>
    <property type="evidence" value="ECO:0007669"/>
    <property type="project" value="UniProtKB-KW"/>
</dbReference>
<comment type="catalytic activity">
    <reaction evidence="1 15">
        <text>Endonucleolytic cleavage to 5'-phosphomonoester.</text>
        <dbReference type="EC" id="3.1.26.3"/>
    </reaction>
</comment>
<evidence type="ECO:0000256" key="16">
    <source>
        <dbReference type="SAM" id="MobiDB-lite"/>
    </source>
</evidence>
<dbReference type="GO" id="GO:0006397">
    <property type="term" value="P:mRNA processing"/>
    <property type="evidence" value="ECO:0007669"/>
    <property type="project" value="UniProtKB-UniRule"/>
</dbReference>
<dbReference type="HOGENOM" id="CLU_000907_1_1_6"/>
<dbReference type="GO" id="GO:0006364">
    <property type="term" value="P:rRNA processing"/>
    <property type="evidence" value="ECO:0007669"/>
    <property type="project" value="UniProtKB-UniRule"/>
</dbReference>
<dbReference type="PROSITE" id="PS50137">
    <property type="entry name" value="DS_RBD"/>
    <property type="match status" value="1"/>
</dbReference>
<keyword evidence="11 15" id="KW-0255">Endonuclease</keyword>
<dbReference type="InterPro" id="IPR000999">
    <property type="entry name" value="RNase_III_dom"/>
</dbReference>
<dbReference type="PROSITE" id="PS50142">
    <property type="entry name" value="RNASE_3_2"/>
    <property type="match status" value="1"/>
</dbReference>
<keyword evidence="20" id="KW-1185">Reference proteome</keyword>
<protein>
    <recommendedName>
        <fullName evidence="15">Ribonuclease 3</fullName>
        <ecNumber evidence="15">3.1.26.3</ecNumber>
    </recommendedName>
    <alternativeName>
        <fullName evidence="15">Ribonuclease III</fullName>
        <shortName evidence="15">RNase III</shortName>
    </alternativeName>
</protein>
<name>B8KRG8_9GAMM</name>
<keyword evidence="7 15" id="KW-0507">mRNA processing</keyword>
<dbReference type="GO" id="GO:0019843">
    <property type="term" value="F:rRNA binding"/>
    <property type="evidence" value="ECO:0007669"/>
    <property type="project" value="UniProtKB-KW"/>
</dbReference>
<dbReference type="eggNOG" id="COG0571">
    <property type="taxonomic scope" value="Bacteria"/>
</dbReference>
<dbReference type="GO" id="GO:0004525">
    <property type="term" value="F:ribonuclease III activity"/>
    <property type="evidence" value="ECO:0007669"/>
    <property type="project" value="UniProtKB-UniRule"/>
</dbReference>
<sequence length="222" mass="24703">MRRQSLEQAIGYHFRDSTLLQRALTHRSASRANNERLEFLGDSVINHIVAEALFLKFPDADEGQLTRLRAILVRGEYLAGLAHGLELADALILGAGERKSGGRQRRSILADAVEAIAGAMLIDSEFATVRKVVLQWYHEGLDEITLDAVKDPKTRLQEWLQARGEELPSYDLVQVDGEDHRQSFTVTCQLAGRDLALTGRGSSRRRAEQAAAKATLERLESD</sequence>
<feature type="active site" evidence="15">
    <location>
        <position position="42"/>
    </location>
</feature>
<proteinExistence type="inferred from homology"/>
<keyword evidence="6 15" id="KW-0698">rRNA processing</keyword>
<dbReference type="Pfam" id="PF00035">
    <property type="entry name" value="dsrm"/>
    <property type="match status" value="1"/>
</dbReference>
<dbReference type="CDD" id="cd10845">
    <property type="entry name" value="DSRM_RNAse_III_family"/>
    <property type="match status" value="1"/>
</dbReference>
<evidence type="ECO:0000256" key="3">
    <source>
        <dbReference type="ARBA" id="ARBA00010183"/>
    </source>
</evidence>
<dbReference type="CDD" id="cd00593">
    <property type="entry name" value="RIBOc"/>
    <property type="match status" value="1"/>
</dbReference>
<dbReference type="Proteomes" id="UP000004699">
    <property type="component" value="Unassembled WGS sequence"/>
</dbReference>
<keyword evidence="13 15" id="KW-0460">Magnesium</keyword>
<dbReference type="FunFam" id="3.30.160.20:FF:000003">
    <property type="entry name" value="Ribonuclease 3"/>
    <property type="match status" value="1"/>
</dbReference>
<keyword evidence="5 15" id="KW-0963">Cytoplasm</keyword>
<evidence type="ECO:0000256" key="15">
    <source>
        <dbReference type="HAMAP-Rule" id="MF_00104"/>
    </source>
</evidence>
<evidence type="ECO:0000256" key="5">
    <source>
        <dbReference type="ARBA" id="ARBA00022490"/>
    </source>
</evidence>
<evidence type="ECO:0000256" key="2">
    <source>
        <dbReference type="ARBA" id="ARBA00004496"/>
    </source>
</evidence>
<dbReference type="InterPro" id="IPR011907">
    <property type="entry name" value="RNase_III"/>
</dbReference>
<keyword evidence="8 15" id="KW-0819">tRNA processing</keyword>
<keyword evidence="10 15" id="KW-0479">Metal-binding</keyword>
<feature type="region of interest" description="Disordered" evidence="16">
    <location>
        <begin position="201"/>
        <end position="222"/>
    </location>
</feature>
<feature type="binding site" evidence="15">
    <location>
        <position position="38"/>
    </location>
    <ligand>
        <name>Mg(2+)</name>
        <dbReference type="ChEBI" id="CHEBI:18420"/>
    </ligand>
</feature>
<dbReference type="PROSITE" id="PS00517">
    <property type="entry name" value="RNASE_3_1"/>
    <property type="match status" value="1"/>
</dbReference>
<evidence type="ECO:0000256" key="7">
    <source>
        <dbReference type="ARBA" id="ARBA00022664"/>
    </source>
</evidence>
<dbReference type="GO" id="GO:0005737">
    <property type="term" value="C:cytoplasm"/>
    <property type="evidence" value="ECO:0007669"/>
    <property type="project" value="UniProtKB-SubCell"/>
</dbReference>
<dbReference type="Gene3D" id="1.10.1520.10">
    <property type="entry name" value="Ribonuclease III domain"/>
    <property type="match status" value="1"/>
</dbReference>
<dbReference type="GO" id="GO:0003725">
    <property type="term" value="F:double-stranded RNA binding"/>
    <property type="evidence" value="ECO:0007669"/>
    <property type="project" value="TreeGrafter"/>
</dbReference>